<dbReference type="PROSITE" id="PS51195">
    <property type="entry name" value="Q_MOTIF"/>
    <property type="match status" value="1"/>
</dbReference>
<dbReference type="Gene3D" id="2.60.120.920">
    <property type="match status" value="1"/>
</dbReference>
<dbReference type="InterPro" id="IPR014014">
    <property type="entry name" value="RNA_helicase_DEAD_Q_motif"/>
</dbReference>
<dbReference type="Pfam" id="PF13359">
    <property type="entry name" value="DDE_Tnp_4"/>
    <property type="match status" value="1"/>
</dbReference>
<dbReference type="GO" id="GO:0016787">
    <property type="term" value="F:hydrolase activity"/>
    <property type="evidence" value="ECO:0007669"/>
    <property type="project" value="UniProtKB-KW"/>
</dbReference>
<proteinExistence type="predicted"/>
<accession>A0A9P0PSA8</accession>
<dbReference type="PANTHER" id="PTHR12381">
    <property type="entry name" value="HETEROGENEOUS NUCLEAR RIBONUCLEOPROTEIN U FAMILY MEMBER"/>
    <property type="match status" value="1"/>
</dbReference>
<dbReference type="InterPro" id="IPR011545">
    <property type="entry name" value="DEAD/DEAH_box_helicase_dom"/>
</dbReference>
<evidence type="ECO:0000256" key="8">
    <source>
        <dbReference type="ARBA" id="ARBA00022840"/>
    </source>
</evidence>
<dbReference type="SUPFAM" id="SSF49899">
    <property type="entry name" value="Concanavalin A-like lectins/glucanases"/>
    <property type="match status" value="1"/>
</dbReference>
<dbReference type="InterPro" id="IPR027417">
    <property type="entry name" value="P-loop_NTPase"/>
</dbReference>
<dbReference type="InterPro" id="IPR003877">
    <property type="entry name" value="SPRY_dom"/>
</dbReference>
<comment type="caution">
    <text evidence="12">The sequence shown here is derived from an EMBL/GenBank/DDBJ whole genome shotgun (WGS) entry which is preliminary data.</text>
</comment>
<dbReference type="FunFam" id="2.60.120.920:FF:000076">
    <property type="entry name" value="ATP-dependent RNA helicase DDX1"/>
    <property type="match status" value="1"/>
</dbReference>
<dbReference type="PROSITE" id="PS50188">
    <property type="entry name" value="B302_SPRY"/>
    <property type="match status" value="1"/>
</dbReference>
<keyword evidence="8" id="KW-0067">ATP-binding</keyword>
<evidence type="ECO:0000256" key="3">
    <source>
        <dbReference type="ARBA" id="ARBA00022722"/>
    </source>
</evidence>
<protein>
    <recommendedName>
        <fullName evidence="2">RNA helicase</fullName>
        <ecNumber evidence="2">3.6.4.13</ecNumber>
    </recommendedName>
</protein>
<evidence type="ECO:0000256" key="7">
    <source>
        <dbReference type="ARBA" id="ARBA00022806"/>
    </source>
</evidence>
<dbReference type="GO" id="GO:0003724">
    <property type="term" value="F:RNA helicase activity"/>
    <property type="evidence" value="ECO:0007669"/>
    <property type="project" value="UniProtKB-EC"/>
</dbReference>
<dbReference type="OrthoDB" id="1735at2759"/>
<keyword evidence="7" id="KW-0347">Helicase</keyword>
<keyword evidence="13" id="KW-1185">Reference proteome</keyword>
<dbReference type="SUPFAM" id="SSF52540">
    <property type="entry name" value="P-loop containing nucleoside triphosphate hydrolases"/>
    <property type="match status" value="1"/>
</dbReference>
<name>A0A9P0PSA8_ACAOB</name>
<dbReference type="InterPro" id="IPR001870">
    <property type="entry name" value="B30.2/SPRY"/>
</dbReference>
<evidence type="ECO:0000259" key="11">
    <source>
        <dbReference type="PROSITE" id="PS51195"/>
    </source>
</evidence>
<sequence>MAAFEEFGVLPEIAKAIDEMGWMLPTDIQAEGIPLVLGGGDVLMAAETGSGKTAAFCLPIIQIVWETLKDIQSGKLAKAAADSSSPSWTMSVLDRGPALAVTPDGLRVQSREQKDWHGCRCTRGVKSGKWGFEATVTDEGLCRVGWSTLEASLDLGTDRNGFGFGGTGKKSNNKQFDNYGEPFGKNDVITCLLDAETGEIRFLKNGVDLGTAFRADKRLFSNGIFPAVVLKNAEMAFNFGDKPLKHSLPPSYKPINSAPAEIVVKNTNGQGGANSIPAIQKNAPQAVIIEPSRELAEQTSNQIKMFKKYLDNPPIKELLVIGGINVKEQISALQKEGAHIIVGTPGRLEDLISGGKECNAQKPIGSEEKVAVCLRYLATGDMYKTIGLSYRMGQRTVSNIVCQVCEAIWRRLQPIYMPEPTVEIWKNIALEYERKWQFYNCLGAVDGKHVAIRKPLLSGSSFFNYKQYFSVVLMATVDANYRFTSVNVGSMGRFSDGNILANSPLGKMLYNGSLDLPEPKPLPGQNTPTPYVFVGDEAFPLMRNLMRPYPKARVVGSYQNKVFNYRLSRARQTVESAFGILAARFRVYKRPFECKLDTIDKIVLATIVLHNYLRTKILSIATGQEENDEVLTNSHENHFIPLALNRTRNSTEAFNIRQKFTECFNSADGSVEWQRRAIERGQF</sequence>
<gene>
    <name evidence="12" type="ORF">ACAOBT_LOCUS23473</name>
</gene>
<dbReference type="InterPro" id="IPR043136">
    <property type="entry name" value="B30.2/SPRY_sf"/>
</dbReference>
<dbReference type="InterPro" id="IPR013320">
    <property type="entry name" value="ConA-like_dom_sf"/>
</dbReference>
<dbReference type="CDD" id="cd12873">
    <property type="entry name" value="SPRY_DDX1"/>
    <property type="match status" value="1"/>
</dbReference>
<dbReference type="SMART" id="SM00487">
    <property type="entry name" value="DEXDc"/>
    <property type="match status" value="1"/>
</dbReference>
<keyword evidence="6" id="KW-0378">Hydrolase</keyword>
<dbReference type="AlphaFoldDB" id="A0A9P0PSA8"/>
<evidence type="ECO:0000256" key="1">
    <source>
        <dbReference type="ARBA" id="ARBA00001968"/>
    </source>
</evidence>
<dbReference type="GO" id="GO:0003723">
    <property type="term" value="F:RNA binding"/>
    <property type="evidence" value="ECO:0007669"/>
    <property type="project" value="TreeGrafter"/>
</dbReference>
<dbReference type="Gene3D" id="3.40.50.300">
    <property type="entry name" value="P-loop containing nucleotide triphosphate hydrolases"/>
    <property type="match status" value="2"/>
</dbReference>
<evidence type="ECO:0000256" key="9">
    <source>
        <dbReference type="PROSITE-ProRule" id="PRU00552"/>
    </source>
</evidence>
<dbReference type="EC" id="3.6.4.13" evidence="2"/>
<dbReference type="EMBL" id="CAKOFQ010007275">
    <property type="protein sequence ID" value="CAH1996999.1"/>
    <property type="molecule type" value="Genomic_DNA"/>
</dbReference>
<dbReference type="GO" id="GO:0005524">
    <property type="term" value="F:ATP binding"/>
    <property type="evidence" value="ECO:0007669"/>
    <property type="project" value="UniProtKB-KW"/>
</dbReference>
<keyword evidence="5" id="KW-0547">Nucleotide-binding</keyword>
<evidence type="ECO:0000256" key="5">
    <source>
        <dbReference type="ARBA" id="ARBA00022741"/>
    </source>
</evidence>
<evidence type="ECO:0000313" key="12">
    <source>
        <dbReference type="EMBL" id="CAH1996999.1"/>
    </source>
</evidence>
<dbReference type="InterPro" id="IPR027806">
    <property type="entry name" value="HARBI1_dom"/>
</dbReference>
<dbReference type="GO" id="GO:0000380">
    <property type="term" value="P:alternative mRNA splicing, via spliceosome"/>
    <property type="evidence" value="ECO:0007669"/>
    <property type="project" value="TreeGrafter"/>
</dbReference>
<evidence type="ECO:0000313" key="13">
    <source>
        <dbReference type="Proteomes" id="UP001152888"/>
    </source>
</evidence>
<evidence type="ECO:0000256" key="2">
    <source>
        <dbReference type="ARBA" id="ARBA00012552"/>
    </source>
</evidence>
<feature type="short sequence motif" description="Q motif" evidence="9">
    <location>
        <begin position="2"/>
        <end position="30"/>
    </location>
</feature>
<dbReference type="GO" id="GO:0005634">
    <property type="term" value="C:nucleus"/>
    <property type="evidence" value="ECO:0007669"/>
    <property type="project" value="TreeGrafter"/>
</dbReference>
<organism evidence="12 13">
    <name type="scientific">Acanthoscelides obtectus</name>
    <name type="common">Bean weevil</name>
    <name type="synonym">Bruchus obtectus</name>
    <dbReference type="NCBI Taxonomy" id="200917"/>
    <lineage>
        <taxon>Eukaryota</taxon>
        <taxon>Metazoa</taxon>
        <taxon>Ecdysozoa</taxon>
        <taxon>Arthropoda</taxon>
        <taxon>Hexapoda</taxon>
        <taxon>Insecta</taxon>
        <taxon>Pterygota</taxon>
        <taxon>Neoptera</taxon>
        <taxon>Endopterygota</taxon>
        <taxon>Coleoptera</taxon>
        <taxon>Polyphaga</taxon>
        <taxon>Cucujiformia</taxon>
        <taxon>Chrysomeloidea</taxon>
        <taxon>Chrysomelidae</taxon>
        <taxon>Bruchinae</taxon>
        <taxon>Bruchini</taxon>
        <taxon>Acanthoscelides</taxon>
    </lineage>
</organism>
<dbReference type="PANTHER" id="PTHR12381:SF56">
    <property type="entry name" value="B30.2_SPRY DOMAIN-CONTAINING PROTEIN-RELATED"/>
    <property type="match status" value="1"/>
</dbReference>
<dbReference type="SMART" id="SM00449">
    <property type="entry name" value="SPRY"/>
    <property type="match status" value="1"/>
</dbReference>
<dbReference type="FunFam" id="3.40.50.300:FF:000716">
    <property type="entry name" value="ATP-dependent RNA helicase DDX1"/>
    <property type="match status" value="1"/>
</dbReference>
<dbReference type="Proteomes" id="UP001152888">
    <property type="component" value="Unassembled WGS sequence"/>
</dbReference>
<comment type="cofactor">
    <cofactor evidence="1">
        <name>a divalent metal cation</name>
        <dbReference type="ChEBI" id="CHEBI:60240"/>
    </cofactor>
</comment>
<dbReference type="InterPro" id="IPR014001">
    <property type="entry name" value="Helicase_ATP-bd"/>
</dbReference>
<dbReference type="GO" id="GO:0046872">
    <property type="term" value="F:metal ion binding"/>
    <property type="evidence" value="ECO:0007669"/>
    <property type="project" value="UniProtKB-KW"/>
</dbReference>
<keyword evidence="3" id="KW-0540">Nuclease</keyword>
<feature type="domain" description="DEAD-box RNA helicase Q" evidence="11">
    <location>
        <begin position="2"/>
        <end position="30"/>
    </location>
</feature>
<reference evidence="12" key="1">
    <citation type="submission" date="2022-03" db="EMBL/GenBank/DDBJ databases">
        <authorList>
            <person name="Sayadi A."/>
        </authorList>
    </citation>
    <scope>NUCLEOTIDE SEQUENCE</scope>
</reference>
<dbReference type="Pfam" id="PF00270">
    <property type="entry name" value="DEAD"/>
    <property type="match status" value="2"/>
</dbReference>
<dbReference type="Pfam" id="PF00622">
    <property type="entry name" value="SPRY"/>
    <property type="match status" value="1"/>
</dbReference>
<keyword evidence="4" id="KW-0479">Metal-binding</keyword>
<evidence type="ECO:0000259" key="10">
    <source>
        <dbReference type="PROSITE" id="PS50188"/>
    </source>
</evidence>
<feature type="domain" description="B30.2/SPRY" evidence="10">
    <location>
        <begin position="67"/>
        <end position="244"/>
    </location>
</feature>
<evidence type="ECO:0000256" key="4">
    <source>
        <dbReference type="ARBA" id="ARBA00022723"/>
    </source>
</evidence>
<evidence type="ECO:0000256" key="6">
    <source>
        <dbReference type="ARBA" id="ARBA00022801"/>
    </source>
</evidence>
<dbReference type="GO" id="GO:0004518">
    <property type="term" value="F:nuclease activity"/>
    <property type="evidence" value="ECO:0007669"/>
    <property type="project" value="UniProtKB-KW"/>
</dbReference>